<evidence type="ECO:0000256" key="1">
    <source>
        <dbReference type="PROSITE-ProRule" id="PRU10137"/>
    </source>
</evidence>
<organism evidence="3 4">
    <name type="scientific">Frankia alni (strain DSM 45986 / CECT 9034 / ACN14a)</name>
    <dbReference type="NCBI Taxonomy" id="326424"/>
    <lineage>
        <taxon>Bacteria</taxon>
        <taxon>Bacillati</taxon>
        <taxon>Actinomycetota</taxon>
        <taxon>Actinomycetes</taxon>
        <taxon>Frankiales</taxon>
        <taxon>Frankiaceae</taxon>
        <taxon>Frankia</taxon>
    </lineage>
</organism>
<name>Q0RU50_FRAAA</name>
<feature type="region of interest" description="Disordered" evidence="2">
    <location>
        <begin position="40"/>
        <end position="80"/>
    </location>
</feature>
<dbReference type="Proteomes" id="UP000000657">
    <property type="component" value="Chromosome"/>
</dbReference>
<reference evidence="3 4" key="1">
    <citation type="journal article" date="2007" name="Genome Res.">
        <title>Genome characteristics of facultatively symbiotic Frankia sp. strains reflect host range and host plant biogeography.</title>
        <authorList>
            <person name="Normand P."/>
            <person name="Lapierre P."/>
            <person name="Tisa L.S."/>
            <person name="Gogarten J.P."/>
            <person name="Alloisio N."/>
            <person name="Bagnarol E."/>
            <person name="Bassi C.A."/>
            <person name="Berry A.M."/>
            <person name="Bickhart D.M."/>
            <person name="Choisne N."/>
            <person name="Couloux A."/>
            <person name="Cournoyer B."/>
            <person name="Cruveiller S."/>
            <person name="Daubin V."/>
            <person name="Demange N."/>
            <person name="Francino M.P."/>
            <person name="Goltsman E."/>
            <person name="Huang Y."/>
            <person name="Kopp O.R."/>
            <person name="Labarre L."/>
            <person name="Lapidus A."/>
            <person name="Lavire C."/>
            <person name="Marechal J."/>
            <person name="Martinez M."/>
            <person name="Mastronunzio J.E."/>
            <person name="Mullin B.C."/>
            <person name="Niemann J."/>
            <person name="Pujic P."/>
            <person name="Rawnsley T."/>
            <person name="Rouy Z."/>
            <person name="Schenowitz C."/>
            <person name="Sellstedt A."/>
            <person name="Tavares F."/>
            <person name="Tomkins J.P."/>
            <person name="Vallenet D."/>
            <person name="Valverde C."/>
            <person name="Wall L.G."/>
            <person name="Wang Y."/>
            <person name="Medigue C."/>
            <person name="Benson D.R."/>
        </authorList>
    </citation>
    <scope>NUCLEOTIDE SEQUENCE [LARGE SCALE GENOMIC DNA]</scope>
    <source>
        <strain evidence="4">DSM 45986 / CECT 9034 / ACN14a</strain>
    </source>
</reference>
<feature type="active site" description="O-(5'-phospho-DNA)-serine intermediate" evidence="1">
    <location>
        <position position="44"/>
    </location>
</feature>
<dbReference type="EMBL" id="CT573213">
    <property type="protein sequence ID" value="CAJ58894.1"/>
    <property type="molecule type" value="Genomic_DNA"/>
</dbReference>
<dbReference type="InterPro" id="IPR006118">
    <property type="entry name" value="Recombinase_CS"/>
</dbReference>
<dbReference type="AlphaFoldDB" id="Q0RU50"/>
<feature type="compositionally biased region" description="Basic and acidic residues" evidence="2">
    <location>
        <begin position="48"/>
        <end position="62"/>
    </location>
</feature>
<proteinExistence type="predicted"/>
<dbReference type="STRING" id="326424.FRAAL0216"/>
<sequence>MTAHRWFNAGKLPVPARTIGELIIVGDVDRTPAAGESVAYARVSSADQKPDLDRQVAREREPGTATAGQTGSADPQGTAA</sequence>
<feature type="compositionally biased region" description="Polar residues" evidence="2">
    <location>
        <begin position="66"/>
        <end position="80"/>
    </location>
</feature>
<dbReference type="PROSITE" id="PS00397">
    <property type="entry name" value="RECOMBINASES_1"/>
    <property type="match status" value="1"/>
</dbReference>
<dbReference type="KEGG" id="fal:FRAAL0216"/>
<accession>Q0RU50</accession>
<evidence type="ECO:0000256" key="2">
    <source>
        <dbReference type="SAM" id="MobiDB-lite"/>
    </source>
</evidence>
<dbReference type="HOGENOM" id="CLU_2584607_0_0_11"/>
<gene>
    <name evidence="3" type="ordered locus">FRAAL0216</name>
</gene>
<keyword evidence="4" id="KW-1185">Reference proteome</keyword>
<protein>
    <submittedName>
        <fullName evidence="3">Resolvase</fullName>
    </submittedName>
</protein>
<evidence type="ECO:0000313" key="3">
    <source>
        <dbReference type="EMBL" id="CAJ58894.1"/>
    </source>
</evidence>
<dbReference type="GO" id="GO:0000150">
    <property type="term" value="F:DNA strand exchange activity"/>
    <property type="evidence" value="ECO:0007669"/>
    <property type="project" value="InterPro"/>
</dbReference>
<evidence type="ECO:0000313" key="4">
    <source>
        <dbReference type="Proteomes" id="UP000000657"/>
    </source>
</evidence>
<dbReference type="eggNOG" id="COG2452">
    <property type="taxonomic scope" value="Bacteria"/>
</dbReference>